<evidence type="ECO:0000256" key="8">
    <source>
        <dbReference type="ARBA" id="ARBA00023211"/>
    </source>
</evidence>
<comment type="cofactor">
    <cofactor evidence="1">
        <name>Mn(2+)</name>
        <dbReference type="ChEBI" id="CHEBI:29035"/>
    </cofactor>
</comment>
<comment type="cofactor">
    <cofactor evidence="2">
        <name>Fe cation</name>
        <dbReference type="ChEBI" id="CHEBI:24875"/>
    </cofactor>
</comment>
<evidence type="ECO:0000313" key="11">
    <source>
        <dbReference type="EMBL" id="OUM90356.1"/>
    </source>
</evidence>
<evidence type="ECO:0000256" key="10">
    <source>
        <dbReference type="ARBA" id="ARBA00032636"/>
    </source>
</evidence>
<dbReference type="InterPro" id="IPR009078">
    <property type="entry name" value="Ferritin-like_SF"/>
</dbReference>
<dbReference type="NCBIfam" id="NF006200">
    <property type="entry name" value="PRK08326.1-3"/>
    <property type="match status" value="1"/>
</dbReference>
<reference evidence="12" key="1">
    <citation type="submission" date="2016-06" db="EMBL/GenBank/DDBJ databases">
        <authorList>
            <person name="Nascimento L."/>
            <person name="Pereira R.V."/>
            <person name="Martins L.F."/>
            <person name="Quaggio R.B."/>
            <person name="Silva A.M."/>
            <person name="Setubal J.C."/>
        </authorList>
    </citation>
    <scope>NUCLEOTIDE SEQUENCE [LARGE SCALE GENOMIC DNA]</scope>
</reference>
<evidence type="ECO:0000256" key="7">
    <source>
        <dbReference type="ARBA" id="ARBA00023004"/>
    </source>
</evidence>
<dbReference type="InterPro" id="IPR000358">
    <property type="entry name" value="RNR_small_fam"/>
</dbReference>
<evidence type="ECO:0000256" key="4">
    <source>
        <dbReference type="ARBA" id="ARBA00013559"/>
    </source>
</evidence>
<comment type="caution">
    <text evidence="11">The sequence shown here is derived from an EMBL/GenBank/DDBJ whole genome shotgun (WGS) entry which is preliminary data.</text>
</comment>
<keyword evidence="8" id="KW-0464">Manganese</keyword>
<protein>
    <recommendedName>
        <fullName evidence="4">R2-like ligand binding oxidase</fullName>
    </recommendedName>
    <alternativeName>
        <fullName evidence="10">Ribonucleotide reductase R2 subunit homolog</fullName>
    </alternativeName>
    <alternativeName>
        <fullName evidence="9">Ribonucleotide reductase small subunit homolog</fullName>
    </alternativeName>
</protein>
<keyword evidence="7" id="KW-0408">Iron</keyword>
<dbReference type="InterPro" id="IPR012348">
    <property type="entry name" value="RNR-like"/>
</dbReference>
<evidence type="ECO:0000256" key="9">
    <source>
        <dbReference type="ARBA" id="ARBA00031672"/>
    </source>
</evidence>
<comment type="similarity">
    <text evidence="3">Belongs to the ribonucleoside diphosphate reductase small chain family. R2-like ligand binding oxidase subfamily.</text>
</comment>
<dbReference type="InterPro" id="IPR033908">
    <property type="entry name" value="R2LOX"/>
</dbReference>
<dbReference type="AlphaFoldDB" id="A0A1Y3PW37"/>
<dbReference type="GO" id="GO:0009263">
    <property type="term" value="P:deoxyribonucleotide biosynthetic process"/>
    <property type="evidence" value="ECO:0007669"/>
    <property type="project" value="InterPro"/>
</dbReference>
<dbReference type="SUPFAM" id="SSF47240">
    <property type="entry name" value="Ferritin-like"/>
    <property type="match status" value="1"/>
</dbReference>
<dbReference type="Proteomes" id="UP000196475">
    <property type="component" value="Unassembled WGS sequence"/>
</dbReference>
<evidence type="ECO:0000313" key="12">
    <source>
        <dbReference type="Proteomes" id="UP000196475"/>
    </source>
</evidence>
<gene>
    <name evidence="11" type="ORF">BAA01_16055</name>
</gene>
<accession>A0A1Y3PW37</accession>
<dbReference type="EMBL" id="LZRT01000019">
    <property type="protein sequence ID" value="OUM90356.1"/>
    <property type="molecule type" value="Genomic_DNA"/>
</dbReference>
<dbReference type="Gene3D" id="1.10.620.20">
    <property type="entry name" value="Ribonucleotide Reductase, subunit A"/>
    <property type="match status" value="1"/>
</dbReference>
<dbReference type="GO" id="GO:0046872">
    <property type="term" value="F:metal ion binding"/>
    <property type="evidence" value="ECO:0007669"/>
    <property type="project" value="UniProtKB-KW"/>
</dbReference>
<dbReference type="GO" id="GO:0016491">
    <property type="term" value="F:oxidoreductase activity"/>
    <property type="evidence" value="ECO:0007669"/>
    <property type="project" value="UniProtKB-KW"/>
</dbReference>
<sequence>MIHVKFQTVVDQINWDAPMYRLYEKAKRNGKWNPADIDFRQDQEDFQKMSADDKMTAVALVSSFSAGEEAVTLDILPMIQAMARQGRLEDTLFLTTFLHDEAKHTEMFSRWQAAVGVGHMDLSVFHSDSYKRIFYEELPRAMDRLHTDDSPEAVIRAAAVYNLIVEGTLAETGYYAFRQIFKRAGLLPGILEGIDYLNLDEGRHIQFGIYTIQRLIAGNDSVYQAFVRYMEELWPHAFGVVEYLTSLAAEQRKQKWTNTSLVIDPDLMKDYANKQYHIRMSKIERARKYENAAQLDAVMDIDEESA</sequence>
<proteinExistence type="inferred from homology"/>
<dbReference type="CDD" id="cd07911">
    <property type="entry name" value="RNRR2_Rv0233_like"/>
    <property type="match status" value="1"/>
</dbReference>
<evidence type="ECO:0000256" key="3">
    <source>
        <dbReference type="ARBA" id="ARBA00007873"/>
    </source>
</evidence>
<evidence type="ECO:0000256" key="5">
    <source>
        <dbReference type="ARBA" id="ARBA00022723"/>
    </source>
</evidence>
<name>A0A1Y3PW37_9BACI</name>
<dbReference type="Pfam" id="PF00268">
    <property type="entry name" value="Ribonuc_red_sm"/>
    <property type="match status" value="1"/>
</dbReference>
<evidence type="ECO:0000256" key="2">
    <source>
        <dbReference type="ARBA" id="ARBA00001962"/>
    </source>
</evidence>
<evidence type="ECO:0000256" key="6">
    <source>
        <dbReference type="ARBA" id="ARBA00023002"/>
    </source>
</evidence>
<keyword evidence="5" id="KW-0479">Metal-binding</keyword>
<organism evidence="11 12">
    <name type="scientific">Bacillus thermozeamaize</name>
    <dbReference type="NCBI Taxonomy" id="230954"/>
    <lineage>
        <taxon>Bacteria</taxon>
        <taxon>Bacillati</taxon>
        <taxon>Bacillota</taxon>
        <taxon>Bacilli</taxon>
        <taxon>Bacillales</taxon>
        <taxon>Bacillaceae</taxon>
        <taxon>Bacillus</taxon>
    </lineage>
</organism>
<keyword evidence="6" id="KW-0560">Oxidoreductase</keyword>
<evidence type="ECO:0000256" key="1">
    <source>
        <dbReference type="ARBA" id="ARBA00001936"/>
    </source>
</evidence>